<sequence length="159" mass="17861">MKKRIVLFTAFFCLTVITKTTAASVWWPKPLWGSCHSIVEQVSGNHSKLLLTFTAVVVNETTTSSAYNMALQHDFPVGSFYPGVNDSTKVYHATTGWKTFYFVGPTTGDYKVVDQYGVAYHPNATGHLNFPVYVDGYDIAHIYIRYNSSNFRVGTLTRK</sequence>
<keyword evidence="3" id="KW-1185">Reference proteome</keyword>
<dbReference type="Proteomes" id="UP000198757">
    <property type="component" value="Unassembled WGS sequence"/>
</dbReference>
<evidence type="ECO:0000313" key="3">
    <source>
        <dbReference type="Proteomes" id="UP000198757"/>
    </source>
</evidence>
<feature type="signal peptide" evidence="1">
    <location>
        <begin position="1"/>
        <end position="22"/>
    </location>
</feature>
<evidence type="ECO:0000256" key="1">
    <source>
        <dbReference type="SAM" id="SignalP"/>
    </source>
</evidence>
<reference evidence="3" key="1">
    <citation type="submission" date="2016-10" db="EMBL/GenBank/DDBJ databases">
        <authorList>
            <person name="Varghese N."/>
            <person name="Submissions S."/>
        </authorList>
    </citation>
    <scope>NUCLEOTIDE SEQUENCE [LARGE SCALE GENOMIC DNA]</scope>
    <source>
        <strain evidence="3">DSM 25811 / CCM 8410 / LMG 26954 / E90</strain>
    </source>
</reference>
<evidence type="ECO:0000313" key="2">
    <source>
        <dbReference type="EMBL" id="SDE21558.1"/>
    </source>
</evidence>
<keyword evidence="1" id="KW-0732">Signal</keyword>
<dbReference type="RefSeq" id="WP_090393437.1">
    <property type="nucleotide sequence ID" value="NZ_FMZO01000027.1"/>
</dbReference>
<proteinExistence type="predicted"/>
<gene>
    <name evidence="2" type="ORF">SAMN04487894_1272</name>
</gene>
<protein>
    <submittedName>
        <fullName evidence="2">Uncharacterized protein</fullName>
    </submittedName>
</protein>
<feature type="chain" id="PRO_5011597244" evidence="1">
    <location>
        <begin position="23"/>
        <end position="159"/>
    </location>
</feature>
<dbReference type="AlphaFoldDB" id="A0A1G7B374"/>
<dbReference type="EMBL" id="FMZO01000027">
    <property type="protein sequence ID" value="SDE21558.1"/>
    <property type="molecule type" value="Genomic_DNA"/>
</dbReference>
<name>A0A1G7B374_NIADE</name>
<accession>A0A1G7B374</accession>
<organism evidence="2 3">
    <name type="scientific">Niabella drilacis (strain DSM 25811 / CCM 8410 / CCUG 62505 / LMG 26954 / E90)</name>
    <dbReference type="NCBI Taxonomy" id="1285928"/>
    <lineage>
        <taxon>Bacteria</taxon>
        <taxon>Pseudomonadati</taxon>
        <taxon>Bacteroidota</taxon>
        <taxon>Chitinophagia</taxon>
        <taxon>Chitinophagales</taxon>
        <taxon>Chitinophagaceae</taxon>
        <taxon>Niabella</taxon>
    </lineage>
</organism>